<dbReference type="EMBL" id="JACVDA010000005">
    <property type="protein sequence ID" value="MBK1468120.1"/>
    <property type="molecule type" value="Genomic_DNA"/>
</dbReference>
<protein>
    <recommendedName>
        <fullName evidence="4">NlpC/P60 domain-containing protein</fullName>
    </recommendedName>
</protein>
<evidence type="ECO:0000313" key="2">
    <source>
        <dbReference type="EMBL" id="MBK1468120.1"/>
    </source>
</evidence>
<reference evidence="2 3" key="1">
    <citation type="submission" date="2020-09" db="EMBL/GenBank/DDBJ databases">
        <title>Parvimonas S3374 sp. nov.</title>
        <authorList>
            <person name="Buhl M."/>
        </authorList>
    </citation>
    <scope>NUCLEOTIDE SEQUENCE [LARGE SCALE GENOMIC DNA]</scope>
    <source>
        <strain evidence="2 3">S3374</strain>
    </source>
</reference>
<evidence type="ECO:0000256" key="1">
    <source>
        <dbReference type="SAM" id="Phobius"/>
    </source>
</evidence>
<organism evidence="2 3">
    <name type="scientific">Parvimonas parva</name>
    <dbReference type="NCBI Taxonomy" id="2769485"/>
    <lineage>
        <taxon>Bacteria</taxon>
        <taxon>Bacillati</taxon>
        <taxon>Bacillota</taxon>
        <taxon>Tissierellia</taxon>
        <taxon>Tissierellales</taxon>
        <taxon>Peptoniphilaceae</taxon>
        <taxon>Parvimonas</taxon>
    </lineage>
</organism>
<dbReference type="NCBIfam" id="NF045974">
    <property type="entry name" value="conju_CD1108"/>
    <property type="match status" value="1"/>
</dbReference>
<accession>A0ABS1C9L8</accession>
<dbReference type="Proteomes" id="UP000823123">
    <property type="component" value="Unassembled WGS sequence"/>
</dbReference>
<evidence type="ECO:0000313" key="3">
    <source>
        <dbReference type="Proteomes" id="UP000823123"/>
    </source>
</evidence>
<dbReference type="Gene3D" id="3.90.1720.10">
    <property type="entry name" value="endopeptidase domain like (from Nostoc punctiforme)"/>
    <property type="match status" value="1"/>
</dbReference>
<dbReference type="InterPro" id="IPR038765">
    <property type="entry name" value="Papain-like_cys_pep_sf"/>
</dbReference>
<keyword evidence="1" id="KW-0472">Membrane</keyword>
<keyword evidence="1" id="KW-0812">Transmembrane</keyword>
<keyword evidence="1" id="KW-1133">Transmembrane helix</keyword>
<feature type="transmembrane region" description="Helical" evidence="1">
    <location>
        <begin position="252"/>
        <end position="279"/>
    </location>
</feature>
<proteinExistence type="predicted"/>
<gene>
    <name evidence="2" type="ORF">IBJ83_02155</name>
</gene>
<keyword evidence="3" id="KW-1185">Reference proteome</keyword>
<evidence type="ECO:0008006" key="4">
    <source>
        <dbReference type="Google" id="ProtNLM"/>
    </source>
</evidence>
<dbReference type="SUPFAM" id="SSF54001">
    <property type="entry name" value="Cysteine proteinases"/>
    <property type="match status" value="1"/>
</dbReference>
<name>A0ABS1C9L8_9FIRM</name>
<dbReference type="RefSeq" id="WP_201275150.1">
    <property type="nucleotide sequence ID" value="NZ_JACVDA010000005.1"/>
</dbReference>
<sequence length="632" mass="75067">MKKIRIKKIRIKENINSFIKNKKQNFNFKKNLKFKNKTLGNFKNSKGRKITFIKRKYRSEIKNKTFKENFNPFRTYRKYHTRNLNWRARRKGKKSAKFSLKASRKRYKFYKFYRRANMFAYSQLNRTFKNIDENNAGIESTEKLLDKRLATHTRKYFKNKNKPKKFLHKAAKFERKQEKLKKKSAFKKDLQKLSRKKKYKDSKITSKFIQRRNIKRKHLYNIDKKIENVLKRVWGYIKTIPSRIFTFIKGKIINLIWLALSSFLFITIIVLLTSALMFFQNTTTDIVATTTYLSDIEVLKKMENYYRDKEKRLLDEIYNPQKYYINYDIYEVDADDVGHDVHDLLSYVTARYGEIKDFDKFKNSLDELFERNYKKSITKSIVDRYIDEEGTAYKKKQKKIVIHLRRKEIKDIAKNDFSEDKENLEHFETLLETKGNMEDELKEFENPIIYGDRKIYKPAKGYQKAMEKYINSPLVTPGSIRQAVLMWCATHEGIPYRLGAGHGVPIGKYGNYLDCSSFVCNAWGQCGGNIDRVYATFNMPNRFVKSIPKSSLKPGDAILNQQHHIEIFLGFENGYRTTGSHQEGVPSGMSFWGQNITHFITLSNLDSPADPVLLKQLEDEIKKYDPKFERRK</sequence>
<comment type="caution">
    <text evidence="2">The sequence shown here is derived from an EMBL/GenBank/DDBJ whole genome shotgun (WGS) entry which is preliminary data.</text>
</comment>